<reference evidence="3" key="1">
    <citation type="journal article" date="2019" name="Int. J. Syst. Evol. Microbiol.">
        <title>The Global Catalogue of Microorganisms (GCM) 10K type strain sequencing project: providing services to taxonomists for standard genome sequencing and annotation.</title>
        <authorList>
            <consortium name="The Broad Institute Genomics Platform"/>
            <consortium name="The Broad Institute Genome Sequencing Center for Infectious Disease"/>
            <person name="Wu L."/>
            <person name="Ma J."/>
        </authorList>
    </citation>
    <scope>NUCLEOTIDE SEQUENCE [LARGE SCALE GENOMIC DNA]</scope>
    <source>
        <strain evidence="3">KCTC 15012</strain>
    </source>
</reference>
<sequence length="387" mass="41379">MSGREIAVLTVGRSDFTRYRPVLRALREAPDVTLRLLVSGNHFSPTFGETWRDIAASGFSFEAGLEMTLAGDTEAAVGKSISLGTAALAQAFAARRPDLLVILGDRYEMLCGPLAALGFMIPVAHLHGGAVTEGAIDEQVRHALTKMSHLHLTAIDSYAARIRQMGEEAWRVHVVGVPALDDILEAATLTREEASAAVGLDLAQPTLLVSFHPTTLEVDRIEEQTGDLIAALQACGLQAVITYPNADRGHAVIVAAIEALAAGDGRFRLVRNAGNALYGSLMRYCRAIVGNSSSGLVEAGSFRLPAVNIGRRQEGKLKPPHVIDCSHHVEAIEAALARALSDRFRAGIASMCNPYGDGTAGPRAARVLIETPLDHRLLVKKFVDYLP</sequence>
<organism evidence="2 3">
    <name type="scientific">Phaeospirillum tilakii</name>
    <dbReference type="NCBI Taxonomy" id="741673"/>
    <lineage>
        <taxon>Bacteria</taxon>
        <taxon>Pseudomonadati</taxon>
        <taxon>Pseudomonadota</taxon>
        <taxon>Alphaproteobacteria</taxon>
        <taxon>Rhodospirillales</taxon>
        <taxon>Rhodospirillaceae</taxon>
        <taxon>Phaeospirillum</taxon>
    </lineage>
</organism>
<keyword evidence="3" id="KW-1185">Reference proteome</keyword>
<evidence type="ECO:0000313" key="2">
    <source>
        <dbReference type="EMBL" id="MFD2235489.1"/>
    </source>
</evidence>
<dbReference type="Gene3D" id="3.40.50.2000">
    <property type="entry name" value="Glycogen Phosphorylase B"/>
    <property type="match status" value="2"/>
</dbReference>
<keyword evidence="2" id="KW-0378">Hydrolase</keyword>
<protein>
    <submittedName>
        <fullName evidence="2">UDP-N-acetylglucosamine 2-epimerase</fullName>
        <ecNumber evidence="2">3.2.1.183</ecNumber>
    </submittedName>
</protein>
<evidence type="ECO:0000313" key="3">
    <source>
        <dbReference type="Proteomes" id="UP001597296"/>
    </source>
</evidence>
<dbReference type="InterPro" id="IPR020004">
    <property type="entry name" value="UDP-GlcNAc_Epase"/>
</dbReference>
<dbReference type="EMBL" id="JBHUIY010000049">
    <property type="protein sequence ID" value="MFD2235489.1"/>
    <property type="molecule type" value="Genomic_DNA"/>
</dbReference>
<dbReference type="RefSeq" id="WP_377318719.1">
    <property type="nucleotide sequence ID" value="NZ_JBHUIY010000049.1"/>
</dbReference>
<keyword evidence="2" id="KW-0326">Glycosidase</keyword>
<dbReference type="InterPro" id="IPR029767">
    <property type="entry name" value="WecB-like"/>
</dbReference>
<dbReference type="GO" id="GO:0016798">
    <property type="term" value="F:hydrolase activity, acting on glycosyl bonds"/>
    <property type="evidence" value="ECO:0007669"/>
    <property type="project" value="UniProtKB-KW"/>
</dbReference>
<dbReference type="Proteomes" id="UP001597296">
    <property type="component" value="Unassembled WGS sequence"/>
</dbReference>
<dbReference type="PANTHER" id="PTHR43174">
    <property type="entry name" value="UDP-N-ACETYLGLUCOSAMINE 2-EPIMERASE"/>
    <property type="match status" value="1"/>
</dbReference>
<dbReference type="NCBIfam" id="TIGR03568">
    <property type="entry name" value="NeuC_NnaA"/>
    <property type="match status" value="1"/>
</dbReference>
<dbReference type="PANTHER" id="PTHR43174:SF3">
    <property type="entry name" value="UDP-N-ACETYLGLUCOSAMINE 2-EPIMERASE"/>
    <property type="match status" value="1"/>
</dbReference>
<feature type="domain" description="UDP-N-acetylglucosamine 2-epimerase" evidence="1">
    <location>
        <begin position="24"/>
        <end position="368"/>
    </location>
</feature>
<comment type="caution">
    <text evidence="2">The sequence shown here is derived from an EMBL/GenBank/DDBJ whole genome shotgun (WGS) entry which is preliminary data.</text>
</comment>
<proteinExistence type="predicted"/>
<name>A0ABW5CDY3_9PROT</name>
<dbReference type="SUPFAM" id="SSF53756">
    <property type="entry name" value="UDP-Glycosyltransferase/glycogen phosphorylase"/>
    <property type="match status" value="1"/>
</dbReference>
<accession>A0ABW5CDY3</accession>
<dbReference type="InterPro" id="IPR003331">
    <property type="entry name" value="UDP_GlcNAc_Epimerase_2_dom"/>
</dbReference>
<dbReference type="Pfam" id="PF02350">
    <property type="entry name" value="Epimerase_2"/>
    <property type="match status" value="1"/>
</dbReference>
<gene>
    <name evidence="2" type="primary">neuC</name>
    <name evidence="2" type="ORF">ACFSNB_16925</name>
</gene>
<dbReference type="EC" id="3.2.1.183" evidence="2"/>
<evidence type="ECO:0000259" key="1">
    <source>
        <dbReference type="Pfam" id="PF02350"/>
    </source>
</evidence>